<protein>
    <submittedName>
        <fullName evidence="5">GntR family transcriptional regulator</fullName>
    </submittedName>
</protein>
<name>A0A4Y6UX94_SACBS</name>
<evidence type="ECO:0000256" key="3">
    <source>
        <dbReference type="ARBA" id="ARBA00023163"/>
    </source>
</evidence>
<reference evidence="5 6" key="1">
    <citation type="submission" date="2019-06" db="EMBL/GenBank/DDBJ databases">
        <title>Saccharibacillus brassicae sp. nov., an endophytic bacterium isolated from Chinese cabbage seeds (Brassica pekinensis).</title>
        <authorList>
            <person name="Jiang L."/>
            <person name="Lee J."/>
            <person name="Kim S.W."/>
        </authorList>
    </citation>
    <scope>NUCLEOTIDE SEQUENCE [LARGE SCALE GENOMIC DNA]</scope>
    <source>
        <strain evidence="6">KCTC 43072 / ATSA2</strain>
    </source>
</reference>
<dbReference type="InterPro" id="IPR036390">
    <property type="entry name" value="WH_DNA-bd_sf"/>
</dbReference>
<dbReference type="InterPro" id="IPR000524">
    <property type="entry name" value="Tscrpt_reg_HTH_GntR"/>
</dbReference>
<dbReference type="InterPro" id="IPR036388">
    <property type="entry name" value="WH-like_DNA-bd_sf"/>
</dbReference>
<keyword evidence="3" id="KW-0804">Transcription</keyword>
<keyword evidence="6" id="KW-1185">Reference proteome</keyword>
<dbReference type="CDD" id="cd07377">
    <property type="entry name" value="WHTH_GntR"/>
    <property type="match status" value="1"/>
</dbReference>
<keyword evidence="1" id="KW-0805">Transcription regulation</keyword>
<proteinExistence type="predicted"/>
<evidence type="ECO:0000256" key="1">
    <source>
        <dbReference type="ARBA" id="ARBA00023015"/>
    </source>
</evidence>
<dbReference type="PANTHER" id="PTHR38445:SF9">
    <property type="entry name" value="HTH-TYPE TRANSCRIPTIONAL REPRESSOR YTRA"/>
    <property type="match status" value="1"/>
</dbReference>
<dbReference type="PRINTS" id="PR00035">
    <property type="entry name" value="HTHGNTR"/>
</dbReference>
<evidence type="ECO:0000313" key="5">
    <source>
        <dbReference type="EMBL" id="QDH22349.1"/>
    </source>
</evidence>
<keyword evidence="2" id="KW-0238">DNA-binding</keyword>
<dbReference type="GO" id="GO:0003677">
    <property type="term" value="F:DNA binding"/>
    <property type="evidence" value="ECO:0007669"/>
    <property type="project" value="UniProtKB-KW"/>
</dbReference>
<dbReference type="PROSITE" id="PS50949">
    <property type="entry name" value="HTH_GNTR"/>
    <property type="match status" value="1"/>
</dbReference>
<dbReference type="EMBL" id="CP041217">
    <property type="protein sequence ID" value="QDH22349.1"/>
    <property type="molecule type" value="Genomic_DNA"/>
</dbReference>
<dbReference type="Gene3D" id="1.10.10.10">
    <property type="entry name" value="Winged helix-like DNA-binding domain superfamily/Winged helix DNA-binding domain"/>
    <property type="match status" value="1"/>
</dbReference>
<gene>
    <name evidence="5" type="ORF">FFV09_16760</name>
</gene>
<evidence type="ECO:0000313" key="6">
    <source>
        <dbReference type="Proteomes" id="UP000316968"/>
    </source>
</evidence>
<dbReference type="KEGG" id="saca:FFV09_16760"/>
<evidence type="ECO:0000259" key="4">
    <source>
        <dbReference type="PROSITE" id="PS50949"/>
    </source>
</evidence>
<dbReference type="RefSeq" id="WP_141448893.1">
    <property type="nucleotide sequence ID" value="NZ_CP041217.1"/>
</dbReference>
<sequence>MQTSSPLFKVDPQSPLPIHVQIKEQIKWLIGKELLKPGDALPSTNQLADQLSINRNTIQGVYTQLKEDGLLLMQKGRGTQVAGERQIERFKADHPHFAFTEKMIEQARQEKLKPDDVLLSGFAYVQLFGERRQPQPRYLFIECTDSSCIFYLDEIKRLTSADVQSVDISSLSEEEVTRAIRAADVIVTRADLAEKLQRFADEAGKRIISVGSARDVPLLLNLVRHD</sequence>
<evidence type="ECO:0000256" key="2">
    <source>
        <dbReference type="ARBA" id="ARBA00023125"/>
    </source>
</evidence>
<organism evidence="5 6">
    <name type="scientific">Saccharibacillus brassicae</name>
    <dbReference type="NCBI Taxonomy" id="2583377"/>
    <lineage>
        <taxon>Bacteria</taxon>
        <taxon>Bacillati</taxon>
        <taxon>Bacillota</taxon>
        <taxon>Bacilli</taxon>
        <taxon>Bacillales</taxon>
        <taxon>Paenibacillaceae</taxon>
        <taxon>Saccharibacillus</taxon>
    </lineage>
</organism>
<dbReference type="Proteomes" id="UP000316968">
    <property type="component" value="Chromosome"/>
</dbReference>
<dbReference type="AlphaFoldDB" id="A0A4Y6UX94"/>
<dbReference type="SUPFAM" id="SSF46785">
    <property type="entry name" value="Winged helix' DNA-binding domain"/>
    <property type="match status" value="1"/>
</dbReference>
<dbReference type="SMART" id="SM00345">
    <property type="entry name" value="HTH_GNTR"/>
    <property type="match status" value="1"/>
</dbReference>
<dbReference type="GO" id="GO:0003700">
    <property type="term" value="F:DNA-binding transcription factor activity"/>
    <property type="evidence" value="ECO:0007669"/>
    <property type="project" value="InterPro"/>
</dbReference>
<feature type="domain" description="HTH gntR-type" evidence="4">
    <location>
        <begin position="16"/>
        <end position="84"/>
    </location>
</feature>
<dbReference type="Pfam" id="PF00392">
    <property type="entry name" value="GntR"/>
    <property type="match status" value="1"/>
</dbReference>
<dbReference type="PANTHER" id="PTHR38445">
    <property type="entry name" value="HTH-TYPE TRANSCRIPTIONAL REPRESSOR YTRA"/>
    <property type="match status" value="1"/>
</dbReference>
<dbReference type="OrthoDB" id="9802328at2"/>
<accession>A0A4Y6UX94</accession>